<dbReference type="Gene3D" id="1.10.3810.10">
    <property type="entry name" value="Biosynthetic peptidoglycan transglycosylase-like"/>
    <property type="match status" value="1"/>
</dbReference>
<dbReference type="EC" id="2.4.99.28" evidence="10"/>
<feature type="domain" description="Penicillin-binding protein transpeptidase" evidence="13">
    <location>
        <begin position="345"/>
        <end position="556"/>
    </location>
</feature>
<comment type="similarity">
    <text evidence="2">In the C-terminal section; belongs to the transpeptidase family.</text>
</comment>
<keyword evidence="7" id="KW-0808">Transferase</keyword>
<accession>A0A2N0AK03</accession>
<evidence type="ECO:0000256" key="3">
    <source>
        <dbReference type="ARBA" id="ARBA00007739"/>
    </source>
</evidence>
<dbReference type="InterPro" id="IPR001264">
    <property type="entry name" value="Glyco_trans_51"/>
</dbReference>
<evidence type="ECO:0000256" key="8">
    <source>
        <dbReference type="ARBA" id="ARBA00022801"/>
    </source>
</evidence>
<name>A0A2N0AK03_9LEPT</name>
<feature type="transmembrane region" description="Helical" evidence="12">
    <location>
        <begin position="7"/>
        <end position="26"/>
    </location>
</feature>
<evidence type="ECO:0000256" key="6">
    <source>
        <dbReference type="ARBA" id="ARBA00022676"/>
    </source>
</evidence>
<dbReference type="InterPro" id="IPR001460">
    <property type="entry name" value="PCN-bd_Tpept"/>
</dbReference>
<keyword evidence="6" id="KW-0328">Glycosyltransferase</keyword>
<gene>
    <name evidence="15" type="ORF">CH364_11625</name>
</gene>
<dbReference type="AlphaFoldDB" id="A0A2N0AK03"/>
<evidence type="ECO:0000313" key="15">
    <source>
        <dbReference type="EMBL" id="PJZ84648.1"/>
    </source>
</evidence>
<evidence type="ECO:0000256" key="1">
    <source>
        <dbReference type="ARBA" id="ARBA00004752"/>
    </source>
</evidence>
<dbReference type="GO" id="GO:0009252">
    <property type="term" value="P:peptidoglycan biosynthetic process"/>
    <property type="evidence" value="ECO:0007669"/>
    <property type="project" value="TreeGrafter"/>
</dbReference>
<evidence type="ECO:0000313" key="16">
    <source>
        <dbReference type="Proteomes" id="UP000232145"/>
    </source>
</evidence>
<dbReference type="Pfam" id="PF00912">
    <property type="entry name" value="Transgly"/>
    <property type="match status" value="1"/>
</dbReference>
<evidence type="ECO:0000256" key="2">
    <source>
        <dbReference type="ARBA" id="ARBA00007090"/>
    </source>
</evidence>
<dbReference type="GO" id="GO:0008955">
    <property type="term" value="F:peptidoglycan glycosyltransferase activity"/>
    <property type="evidence" value="ECO:0007669"/>
    <property type="project" value="UniProtKB-EC"/>
</dbReference>
<keyword evidence="9" id="KW-0511">Multifunctional enzyme</keyword>
<keyword evidence="16" id="KW-1185">Reference proteome</keyword>
<evidence type="ECO:0000256" key="4">
    <source>
        <dbReference type="ARBA" id="ARBA00022645"/>
    </source>
</evidence>
<feature type="domain" description="Glycosyl transferase family 51" evidence="14">
    <location>
        <begin position="56"/>
        <end position="202"/>
    </location>
</feature>
<dbReference type="EMBL" id="NPDX01000002">
    <property type="protein sequence ID" value="PJZ84648.1"/>
    <property type="molecule type" value="Genomic_DNA"/>
</dbReference>
<keyword evidence="8" id="KW-0378">Hydrolase</keyword>
<dbReference type="Gene3D" id="3.40.710.10">
    <property type="entry name" value="DD-peptidase/beta-lactamase superfamily"/>
    <property type="match status" value="1"/>
</dbReference>
<dbReference type="InterPro" id="IPR023346">
    <property type="entry name" value="Lysozyme-like_dom_sf"/>
</dbReference>
<evidence type="ECO:0000259" key="13">
    <source>
        <dbReference type="Pfam" id="PF00905"/>
    </source>
</evidence>
<protein>
    <recommendedName>
        <fullName evidence="10">peptidoglycan glycosyltransferase</fullName>
        <ecNumber evidence="10">2.4.99.28</ecNumber>
    </recommendedName>
</protein>
<dbReference type="GO" id="GO:0008658">
    <property type="term" value="F:penicillin binding"/>
    <property type="evidence" value="ECO:0007669"/>
    <property type="project" value="InterPro"/>
</dbReference>
<dbReference type="InterPro" id="IPR050396">
    <property type="entry name" value="Glycosyltr_51/Transpeptidase"/>
</dbReference>
<comment type="pathway">
    <text evidence="1">Cell wall biogenesis; peptidoglycan biosynthesis.</text>
</comment>
<dbReference type="Proteomes" id="UP000232145">
    <property type="component" value="Unassembled WGS sequence"/>
</dbReference>
<keyword evidence="4" id="KW-0121">Carboxypeptidase</keyword>
<dbReference type="SUPFAM" id="SSF53955">
    <property type="entry name" value="Lysozyme-like"/>
    <property type="match status" value="1"/>
</dbReference>
<dbReference type="InterPro" id="IPR036950">
    <property type="entry name" value="PBP_transglycosylase"/>
</dbReference>
<dbReference type="Pfam" id="PF00905">
    <property type="entry name" value="Transpeptidase"/>
    <property type="match status" value="1"/>
</dbReference>
<evidence type="ECO:0000256" key="5">
    <source>
        <dbReference type="ARBA" id="ARBA00022670"/>
    </source>
</evidence>
<dbReference type="PANTHER" id="PTHR32282:SF15">
    <property type="entry name" value="PENICILLIN-BINDING PROTEIN 1C"/>
    <property type="match status" value="1"/>
</dbReference>
<comment type="similarity">
    <text evidence="3">In the N-terminal section; belongs to the glycosyltransferase 51 family.</text>
</comment>
<evidence type="ECO:0000256" key="11">
    <source>
        <dbReference type="ARBA" id="ARBA00049902"/>
    </source>
</evidence>
<evidence type="ECO:0000256" key="7">
    <source>
        <dbReference type="ARBA" id="ARBA00022679"/>
    </source>
</evidence>
<keyword evidence="12" id="KW-0812">Transmembrane</keyword>
<dbReference type="OrthoDB" id="343702at2"/>
<keyword evidence="5" id="KW-0645">Protease</keyword>
<evidence type="ECO:0000256" key="12">
    <source>
        <dbReference type="SAM" id="Phobius"/>
    </source>
</evidence>
<dbReference type="GO" id="GO:0006508">
    <property type="term" value="P:proteolysis"/>
    <property type="evidence" value="ECO:0007669"/>
    <property type="project" value="UniProtKB-KW"/>
</dbReference>
<sequence length="729" mass="82685">MISRKKIILNFLLVGGILFPLAGFLLRPVSIDTFKNQITVRILSDEKTLIGRGKNQNQTKQDWESLNEYPGFVSEIVKIAEDKRFDSHHGVDILAGFNSLRSYFFSEGKRGGASTLTMQLVRTQNPKITSYPFLIRKTFELIEAFRYELWLNKSEILEAYLNSVSIHSNIVGFPSASLVLFGKHIRFLSIEETVYLTVLIRKNRPKFEELAIRYHNLINRIPYKIPMINDPNELTIVHSSKNKLDHVDIWKGENQHFLNWIRTLLSISNEEFVSSLSSELNFEVYSIVNSELEGLKRWNVSNASVIVLERVPGKDDELELKAMIGSKNFFEDGNGMVNGTLAYRDAGSTLKPLLYAIAIDKGFYNVNSIFSDEKFSFSLEQGGNYLPRNADLRYWGNLTLAEALGNSRNIPAVTAINQMGVPTFYRFLRSAGFHHLKESPQFYGPGLALGSGGTSLLQLTRAYGAFPLGGILPKIRLGKIDKKPFYIGNSIRLFSEETAEEIKFVLKDPKLRQRAFGRRSYLDFPFPVSVKTGTSKDYRNSWTIAFNDHYVVGAWVGNFSGERTMDVSGSFGAGRIVQNIFRNLMKNRPKSDYISKFTETKNFCRLTGKLASSQCPSIALKVRKNINSEELCNEHDEETNSTVLGVGFVYPSMGQIYLHHPSYDKETQSIPVKIRELKTLNEPKLIWNGKTELKVSSNGDLRLPIIRGKQSLVLYDGKQKKASVDFEVR</sequence>
<reference evidence="15 16" key="1">
    <citation type="submission" date="2017-07" db="EMBL/GenBank/DDBJ databases">
        <title>Leptospira spp. isolated from tropical soils.</title>
        <authorList>
            <person name="Thibeaux R."/>
            <person name="Iraola G."/>
            <person name="Ferres I."/>
            <person name="Bierque E."/>
            <person name="Girault D."/>
            <person name="Soupe-Gilbert M.-E."/>
            <person name="Picardeau M."/>
            <person name="Goarant C."/>
        </authorList>
    </citation>
    <scope>NUCLEOTIDE SEQUENCE [LARGE SCALE GENOMIC DNA]</scope>
    <source>
        <strain evidence="15 16">FH2-B-A1</strain>
    </source>
</reference>
<proteinExistence type="inferred from homology"/>
<evidence type="ECO:0000256" key="9">
    <source>
        <dbReference type="ARBA" id="ARBA00023268"/>
    </source>
</evidence>
<dbReference type="GO" id="GO:0030288">
    <property type="term" value="C:outer membrane-bounded periplasmic space"/>
    <property type="evidence" value="ECO:0007669"/>
    <property type="project" value="TreeGrafter"/>
</dbReference>
<keyword evidence="12" id="KW-1133">Transmembrane helix</keyword>
<dbReference type="GO" id="GO:0004180">
    <property type="term" value="F:carboxypeptidase activity"/>
    <property type="evidence" value="ECO:0007669"/>
    <property type="project" value="UniProtKB-KW"/>
</dbReference>
<organism evidence="15 16">
    <name type="scientific">Leptospira harrisiae</name>
    <dbReference type="NCBI Taxonomy" id="2023189"/>
    <lineage>
        <taxon>Bacteria</taxon>
        <taxon>Pseudomonadati</taxon>
        <taxon>Spirochaetota</taxon>
        <taxon>Spirochaetia</taxon>
        <taxon>Leptospirales</taxon>
        <taxon>Leptospiraceae</taxon>
        <taxon>Leptospira</taxon>
    </lineage>
</organism>
<dbReference type="RefSeq" id="WP_100744048.1">
    <property type="nucleotide sequence ID" value="NZ_NPDW01000002.1"/>
</dbReference>
<dbReference type="InterPro" id="IPR012338">
    <property type="entry name" value="Beta-lactam/transpept-like"/>
</dbReference>
<evidence type="ECO:0000256" key="10">
    <source>
        <dbReference type="ARBA" id="ARBA00044770"/>
    </source>
</evidence>
<comment type="catalytic activity">
    <reaction evidence="11">
        <text>[GlcNAc-(1-&gt;4)-Mur2Ac(oyl-L-Ala-gamma-D-Glu-L-Lys-D-Ala-D-Ala)](n)-di-trans,octa-cis-undecaprenyl diphosphate + beta-D-GlcNAc-(1-&gt;4)-Mur2Ac(oyl-L-Ala-gamma-D-Glu-L-Lys-D-Ala-D-Ala)-di-trans,octa-cis-undecaprenyl diphosphate = [GlcNAc-(1-&gt;4)-Mur2Ac(oyl-L-Ala-gamma-D-Glu-L-Lys-D-Ala-D-Ala)](n+1)-di-trans,octa-cis-undecaprenyl diphosphate + di-trans,octa-cis-undecaprenyl diphosphate + H(+)</text>
        <dbReference type="Rhea" id="RHEA:23708"/>
        <dbReference type="Rhea" id="RHEA-COMP:9602"/>
        <dbReference type="Rhea" id="RHEA-COMP:9603"/>
        <dbReference type="ChEBI" id="CHEBI:15378"/>
        <dbReference type="ChEBI" id="CHEBI:58405"/>
        <dbReference type="ChEBI" id="CHEBI:60033"/>
        <dbReference type="ChEBI" id="CHEBI:78435"/>
        <dbReference type="EC" id="2.4.99.28"/>
    </reaction>
</comment>
<dbReference type="PANTHER" id="PTHR32282">
    <property type="entry name" value="BINDING PROTEIN TRANSPEPTIDASE, PUTATIVE-RELATED"/>
    <property type="match status" value="1"/>
</dbReference>
<comment type="caution">
    <text evidence="15">The sequence shown here is derived from an EMBL/GenBank/DDBJ whole genome shotgun (WGS) entry which is preliminary data.</text>
</comment>
<keyword evidence="12" id="KW-0472">Membrane</keyword>
<dbReference type="SUPFAM" id="SSF56601">
    <property type="entry name" value="beta-lactamase/transpeptidase-like"/>
    <property type="match status" value="1"/>
</dbReference>
<evidence type="ECO:0000259" key="14">
    <source>
        <dbReference type="Pfam" id="PF00912"/>
    </source>
</evidence>